<reference evidence="5 6" key="1">
    <citation type="submission" date="2021-03" db="EMBL/GenBank/DDBJ databases">
        <title>Genomic and phenotypic characterization of Chloracidobacterium isolates provides evidence for multiple species.</title>
        <authorList>
            <person name="Saini M.K."/>
            <person name="Costas A.M.G."/>
            <person name="Tank M."/>
            <person name="Bryant D.A."/>
        </authorList>
    </citation>
    <scope>NUCLEOTIDE SEQUENCE [LARGE SCALE GENOMIC DNA]</scope>
    <source>
        <strain evidence="5 6">N</strain>
    </source>
</reference>
<feature type="domain" description="ABC transporter" evidence="4">
    <location>
        <begin position="8"/>
        <end position="256"/>
    </location>
</feature>
<proteinExistence type="predicted"/>
<dbReference type="Pfam" id="PF12399">
    <property type="entry name" value="BCA_ABC_TP_C"/>
    <property type="match status" value="1"/>
</dbReference>
<dbReference type="GO" id="GO:0005524">
    <property type="term" value="F:ATP binding"/>
    <property type="evidence" value="ECO:0007669"/>
    <property type="project" value="UniProtKB-KW"/>
</dbReference>
<dbReference type="PROSITE" id="PS50893">
    <property type="entry name" value="ABC_TRANSPORTER_2"/>
    <property type="match status" value="1"/>
</dbReference>
<keyword evidence="6" id="KW-1185">Reference proteome</keyword>
<keyword evidence="3 5" id="KW-0067">ATP-binding</keyword>
<dbReference type="Proteomes" id="UP000677668">
    <property type="component" value="Chromosome 1"/>
</dbReference>
<dbReference type="PANTHER" id="PTHR45772">
    <property type="entry name" value="CONSERVED COMPONENT OF ABC TRANSPORTER FOR NATURAL AMINO ACIDS-RELATED"/>
    <property type="match status" value="1"/>
</dbReference>
<evidence type="ECO:0000313" key="5">
    <source>
        <dbReference type="EMBL" id="QUV94241.1"/>
    </source>
</evidence>
<gene>
    <name evidence="5" type="ORF">J8C05_01955</name>
</gene>
<evidence type="ECO:0000313" key="6">
    <source>
        <dbReference type="Proteomes" id="UP000677668"/>
    </source>
</evidence>
<sequence>MSSAPALLATRSTTVRFGGLVAVKDLDLTVAPGQVFGLIGPNGAGKTTIFNVLTGVYRPTSGDVQFEGQSIVGLPPHAIARRGLARTFQNIRLFGELSVLENVMTACHNQSRSGVLATILRTRRQQAEEREQREFALELLERFGLASQQHAPAKSLSYGNQRRLEIARALATRPKALLLDEPAAGMNPQESLALMRQIRQLREDFKLTVVLVEHNMRVVMGACEQIHVVEQGQTIAVGTPDEIKQDVRVIAAYLGRA</sequence>
<accession>A0ABX8B3V5</accession>
<dbReference type="SUPFAM" id="SSF52540">
    <property type="entry name" value="P-loop containing nucleoside triphosphate hydrolases"/>
    <property type="match status" value="1"/>
</dbReference>
<dbReference type="InterPro" id="IPR017871">
    <property type="entry name" value="ABC_transporter-like_CS"/>
</dbReference>
<evidence type="ECO:0000256" key="2">
    <source>
        <dbReference type="ARBA" id="ARBA00022741"/>
    </source>
</evidence>
<evidence type="ECO:0000259" key="4">
    <source>
        <dbReference type="PROSITE" id="PS50893"/>
    </source>
</evidence>
<dbReference type="PROSITE" id="PS00211">
    <property type="entry name" value="ABC_TRANSPORTER_1"/>
    <property type="match status" value="1"/>
</dbReference>
<keyword evidence="1" id="KW-0813">Transport</keyword>
<dbReference type="Gene3D" id="3.40.50.300">
    <property type="entry name" value="P-loop containing nucleotide triphosphate hydrolases"/>
    <property type="match status" value="1"/>
</dbReference>
<dbReference type="RefSeq" id="WP_211422546.1">
    <property type="nucleotide sequence ID" value="NZ_CP072642.1"/>
</dbReference>
<dbReference type="InterPro" id="IPR051120">
    <property type="entry name" value="ABC_AA/LPS_Transport"/>
</dbReference>
<dbReference type="EMBL" id="CP072642">
    <property type="protein sequence ID" value="QUV94241.1"/>
    <property type="molecule type" value="Genomic_DNA"/>
</dbReference>
<dbReference type="CDD" id="cd03219">
    <property type="entry name" value="ABC_Mj1267_LivG_branched"/>
    <property type="match status" value="1"/>
</dbReference>
<dbReference type="InterPro" id="IPR003593">
    <property type="entry name" value="AAA+_ATPase"/>
</dbReference>
<dbReference type="PANTHER" id="PTHR45772:SF7">
    <property type="entry name" value="AMINO ACID ABC TRANSPORTER ATP-BINDING PROTEIN"/>
    <property type="match status" value="1"/>
</dbReference>
<dbReference type="Pfam" id="PF00005">
    <property type="entry name" value="ABC_tran"/>
    <property type="match status" value="1"/>
</dbReference>
<protein>
    <submittedName>
        <fullName evidence="5">ABC transporter ATP-binding protein</fullName>
    </submittedName>
</protein>
<dbReference type="InterPro" id="IPR032823">
    <property type="entry name" value="BCA_ABC_TP_C"/>
</dbReference>
<name>A0ABX8B3V5_9BACT</name>
<dbReference type="InterPro" id="IPR027417">
    <property type="entry name" value="P-loop_NTPase"/>
</dbReference>
<evidence type="ECO:0000256" key="1">
    <source>
        <dbReference type="ARBA" id="ARBA00022448"/>
    </source>
</evidence>
<keyword evidence="2" id="KW-0547">Nucleotide-binding</keyword>
<evidence type="ECO:0000256" key="3">
    <source>
        <dbReference type="ARBA" id="ARBA00022840"/>
    </source>
</evidence>
<dbReference type="SMART" id="SM00382">
    <property type="entry name" value="AAA"/>
    <property type="match status" value="1"/>
</dbReference>
<dbReference type="InterPro" id="IPR003439">
    <property type="entry name" value="ABC_transporter-like_ATP-bd"/>
</dbReference>
<organism evidence="5 6">
    <name type="scientific">Chloracidobacterium sp. N</name>
    <dbReference type="NCBI Taxonomy" id="2821540"/>
    <lineage>
        <taxon>Bacteria</taxon>
        <taxon>Pseudomonadati</taxon>
        <taxon>Acidobacteriota</taxon>
        <taxon>Terriglobia</taxon>
        <taxon>Terriglobales</taxon>
        <taxon>Acidobacteriaceae</taxon>
        <taxon>Chloracidobacterium</taxon>
        <taxon>Chloracidobacterium aggregatum</taxon>
    </lineage>
</organism>